<dbReference type="Gene3D" id="2.60.120.10">
    <property type="entry name" value="Jelly Rolls"/>
    <property type="match status" value="1"/>
</dbReference>
<sequence length="188" mass="20317">METLPRKGVSRAEMMKRVAFFKDLVGFDGGLPDSNMPSAVRKLFNVIGFQPPQGAGGAVTSPVGDDAARLAAIKISEGFNLGYCKAKPGHGPMMHNHDTNETFIPMTGTWRCSWENEKGEVEYVDVGPLDVCSFPPGAIRRFENVTKGGDPNEESILMFVIGGDGPRAEFTDKAMAELEAAGVWPPKK</sequence>
<evidence type="ECO:0000313" key="2">
    <source>
        <dbReference type="Proteomes" id="UP000254889"/>
    </source>
</evidence>
<dbReference type="InterPro" id="IPR011051">
    <property type="entry name" value="RmlC_Cupin_sf"/>
</dbReference>
<proteinExistence type="predicted"/>
<keyword evidence="2" id="KW-1185">Reference proteome</keyword>
<protein>
    <submittedName>
        <fullName evidence="1">Cupin domain-containing protein</fullName>
    </submittedName>
</protein>
<dbReference type="AlphaFoldDB" id="A0A345ZWF6"/>
<accession>A0A345ZWF6</accession>
<dbReference type="InterPro" id="IPR014710">
    <property type="entry name" value="RmlC-like_jellyroll"/>
</dbReference>
<dbReference type="EMBL" id="CP031417">
    <property type="protein sequence ID" value="AXK81253.1"/>
    <property type="molecule type" value="Genomic_DNA"/>
</dbReference>
<dbReference type="SUPFAM" id="SSF51182">
    <property type="entry name" value="RmlC-like cupins"/>
    <property type="match status" value="1"/>
</dbReference>
<name>A0A345ZWF6_9HYPH</name>
<evidence type="ECO:0000313" key="1">
    <source>
        <dbReference type="EMBL" id="AXK81253.1"/>
    </source>
</evidence>
<dbReference type="KEGG" id="ptaw:DW352_12450"/>
<organism evidence="1 2">
    <name type="scientific">Pseudolabrys taiwanensis</name>
    <dbReference type="NCBI Taxonomy" id="331696"/>
    <lineage>
        <taxon>Bacteria</taxon>
        <taxon>Pseudomonadati</taxon>
        <taxon>Pseudomonadota</taxon>
        <taxon>Alphaproteobacteria</taxon>
        <taxon>Hyphomicrobiales</taxon>
        <taxon>Xanthobacteraceae</taxon>
        <taxon>Pseudolabrys</taxon>
    </lineage>
</organism>
<dbReference type="OrthoDB" id="6058at2"/>
<dbReference type="RefSeq" id="WP_115691632.1">
    <property type="nucleotide sequence ID" value="NZ_CP031417.1"/>
</dbReference>
<reference evidence="1 2" key="1">
    <citation type="submission" date="2018-07" db="EMBL/GenBank/DDBJ databases">
        <authorList>
            <person name="Quirk P.G."/>
            <person name="Krulwich T.A."/>
        </authorList>
    </citation>
    <scope>NUCLEOTIDE SEQUENCE [LARGE SCALE GENOMIC DNA]</scope>
    <source>
        <strain evidence="1 2">CC-BB4</strain>
    </source>
</reference>
<gene>
    <name evidence="1" type="ORF">DW352_12450</name>
</gene>
<dbReference type="Proteomes" id="UP000254889">
    <property type="component" value="Chromosome"/>
</dbReference>